<keyword evidence="2" id="KW-1185">Reference proteome</keyword>
<evidence type="ECO:0000313" key="2">
    <source>
        <dbReference type="Proteomes" id="UP001178461"/>
    </source>
</evidence>
<protein>
    <submittedName>
        <fullName evidence="1">Uncharacterized protein</fullName>
    </submittedName>
</protein>
<dbReference type="EMBL" id="OX395126">
    <property type="protein sequence ID" value="CAI5764347.1"/>
    <property type="molecule type" value="Genomic_DNA"/>
</dbReference>
<sequence>MLRPTAQQESHGMTSTHTFLLEGEREKDCVALPSCCVRNEMNFLKMTTLQQRGLSAVYCLPVM</sequence>
<organism evidence="1 2">
    <name type="scientific">Podarcis lilfordi</name>
    <name type="common">Lilford's wall lizard</name>
    <dbReference type="NCBI Taxonomy" id="74358"/>
    <lineage>
        <taxon>Eukaryota</taxon>
        <taxon>Metazoa</taxon>
        <taxon>Chordata</taxon>
        <taxon>Craniata</taxon>
        <taxon>Vertebrata</taxon>
        <taxon>Euteleostomi</taxon>
        <taxon>Lepidosauria</taxon>
        <taxon>Squamata</taxon>
        <taxon>Bifurcata</taxon>
        <taxon>Unidentata</taxon>
        <taxon>Episquamata</taxon>
        <taxon>Laterata</taxon>
        <taxon>Lacertibaenia</taxon>
        <taxon>Lacertidae</taxon>
        <taxon>Podarcis</taxon>
    </lineage>
</organism>
<gene>
    <name evidence="1" type="ORF">PODLI_1B013526</name>
</gene>
<dbReference type="Proteomes" id="UP001178461">
    <property type="component" value="Chromosome 1"/>
</dbReference>
<dbReference type="AlphaFoldDB" id="A0AA35NXT6"/>
<reference evidence="1" key="1">
    <citation type="submission" date="2022-12" db="EMBL/GenBank/DDBJ databases">
        <authorList>
            <person name="Alioto T."/>
            <person name="Alioto T."/>
            <person name="Gomez Garrido J."/>
        </authorList>
    </citation>
    <scope>NUCLEOTIDE SEQUENCE</scope>
</reference>
<name>A0AA35NXT6_9SAUR</name>
<accession>A0AA35NXT6</accession>
<evidence type="ECO:0000313" key="1">
    <source>
        <dbReference type="EMBL" id="CAI5764347.1"/>
    </source>
</evidence>
<proteinExistence type="predicted"/>